<accession>A0A1S1UEI2</accession>
<dbReference type="Proteomes" id="UP000179840">
    <property type="component" value="Unassembled WGS sequence"/>
</dbReference>
<dbReference type="PANTHER" id="PTHR34310:SF5">
    <property type="entry name" value="DUF427 DOMAIN PROTEIN (AFU_ORTHOLOGUE AFUA_3G02220)"/>
    <property type="match status" value="1"/>
</dbReference>
<evidence type="ECO:0000313" key="3">
    <source>
        <dbReference type="Proteomes" id="UP000179840"/>
    </source>
</evidence>
<dbReference type="PANTHER" id="PTHR34310">
    <property type="entry name" value="DUF427 DOMAIN PROTEIN (AFU_ORTHOLOGUE AFUA_3G02220)"/>
    <property type="match status" value="1"/>
</dbReference>
<dbReference type="Pfam" id="PF04248">
    <property type="entry name" value="NTP_transf_9"/>
    <property type="match status" value="1"/>
</dbReference>
<dbReference type="InterPro" id="IPR038694">
    <property type="entry name" value="DUF427_sf"/>
</dbReference>
<proteinExistence type="predicted"/>
<organism evidence="2 3">
    <name type="scientific">Janthinobacterium lividum</name>
    <dbReference type="NCBI Taxonomy" id="29581"/>
    <lineage>
        <taxon>Bacteria</taxon>
        <taxon>Pseudomonadati</taxon>
        <taxon>Pseudomonadota</taxon>
        <taxon>Betaproteobacteria</taxon>
        <taxon>Burkholderiales</taxon>
        <taxon>Oxalobacteraceae</taxon>
        <taxon>Janthinobacterium</taxon>
    </lineage>
</organism>
<evidence type="ECO:0000259" key="1">
    <source>
        <dbReference type="Pfam" id="PF04248"/>
    </source>
</evidence>
<dbReference type="RefSeq" id="WP_071075610.1">
    <property type="nucleotide sequence ID" value="NZ_LFKP01000003.1"/>
</dbReference>
<sequence length="96" mass="10632">MPTASWNGAVIAQATDDQVQVVENNVYFPLAAVTQEYLRPSSHTSICPWKGTASYYDLVIDGQTNANAAWYYPQPKDAARQIAGHVAFWRGVSVER</sequence>
<reference evidence="2 3" key="1">
    <citation type="submission" date="2015-06" db="EMBL/GenBank/DDBJ databases">
        <title>Draft genome sequencing of a biphenyl-degrading bacterium, Janthinobacterium lividum MEG1.</title>
        <authorList>
            <person name="Shimodaira J."/>
            <person name="Hatta T."/>
        </authorList>
    </citation>
    <scope>NUCLEOTIDE SEQUENCE [LARGE SCALE GENOMIC DNA]</scope>
    <source>
        <strain evidence="2 3">MEG1</strain>
    </source>
</reference>
<evidence type="ECO:0000313" key="2">
    <source>
        <dbReference type="EMBL" id="OHV98429.1"/>
    </source>
</evidence>
<dbReference type="EMBL" id="LFKP01000003">
    <property type="protein sequence ID" value="OHV98429.1"/>
    <property type="molecule type" value="Genomic_DNA"/>
</dbReference>
<name>A0A1S1UEI2_9BURK</name>
<dbReference type="AlphaFoldDB" id="A0A1S1UEI2"/>
<dbReference type="Gene3D" id="2.170.150.40">
    <property type="entry name" value="Domain of unknown function (DUF427)"/>
    <property type="match status" value="1"/>
</dbReference>
<gene>
    <name evidence="2" type="ORF">AKG95_04115</name>
</gene>
<dbReference type="InterPro" id="IPR007361">
    <property type="entry name" value="DUF427"/>
</dbReference>
<comment type="caution">
    <text evidence="2">The sequence shown here is derived from an EMBL/GenBank/DDBJ whole genome shotgun (WGS) entry which is preliminary data.</text>
</comment>
<protein>
    <recommendedName>
        <fullName evidence="1">DUF427 domain-containing protein</fullName>
    </recommendedName>
</protein>
<feature type="domain" description="DUF427" evidence="1">
    <location>
        <begin position="4"/>
        <end position="90"/>
    </location>
</feature>